<dbReference type="Gene3D" id="2.40.160.20">
    <property type="match status" value="1"/>
</dbReference>
<dbReference type="Proteomes" id="UP000187464">
    <property type="component" value="Chromosome I"/>
</dbReference>
<sequence length="297" mass="33518">MKHFYIPFLMILFFVQTKSFAQDIPVKPDSLDLKTGIAGGLPKQADSLRSGQLPLRLPRLNPAENLLPQFTPYQRFTLEPQHSDKETNFPQIHWHGAASDFINSKSRTAIATTMPTSNLLLHSSATIGMVETPFFGKGYYYILDAGARYAINPALTMGVSGGYNSNFDVMPLWNAGIDASYQVNRNLMFDGGLTYMKTARNDFSLNQSAVMIDLHGRYRLNDDWYLNAYGGMPVLQNSNKSDMPMLPMMNAPYYGGSVEHWFKPTMGVEAGMIWMRDMFSGKMRPQPKLELLFRPGR</sequence>
<feature type="signal peptide" evidence="1">
    <location>
        <begin position="1"/>
        <end position="21"/>
    </location>
</feature>
<evidence type="ECO:0008006" key="4">
    <source>
        <dbReference type="Google" id="ProtNLM"/>
    </source>
</evidence>
<dbReference type="AlphaFoldDB" id="A0A1R3SVN9"/>
<accession>A0A1R3SVN9</accession>
<dbReference type="InterPro" id="IPR011250">
    <property type="entry name" value="OMP/PagP_B-barrel"/>
</dbReference>
<dbReference type="RefSeq" id="WP_076930414.1">
    <property type="nucleotide sequence ID" value="NZ_LT605205.1"/>
</dbReference>
<reference evidence="2 3" key="1">
    <citation type="submission" date="2016-08" db="EMBL/GenBank/DDBJ databases">
        <authorList>
            <person name="Seilhamer J.J."/>
        </authorList>
    </citation>
    <scope>NUCLEOTIDE SEQUENCE [LARGE SCALE GENOMIC DNA]</scope>
    <source>
        <strain evidence="2">M3/6</strain>
    </source>
</reference>
<name>A0A1R3SVN9_9BACT</name>
<dbReference type="KEGG" id="psac:PSM36_1566"/>
<proteinExistence type="predicted"/>
<dbReference type="EMBL" id="LT605205">
    <property type="protein sequence ID" value="SCD20386.1"/>
    <property type="molecule type" value="Genomic_DNA"/>
</dbReference>
<keyword evidence="1" id="KW-0732">Signal</keyword>
<organism evidence="2 3">
    <name type="scientific">Proteiniphilum saccharofermentans</name>
    <dbReference type="NCBI Taxonomy" id="1642647"/>
    <lineage>
        <taxon>Bacteria</taxon>
        <taxon>Pseudomonadati</taxon>
        <taxon>Bacteroidota</taxon>
        <taxon>Bacteroidia</taxon>
        <taxon>Bacteroidales</taxon>
        <taxon>Dysgonomonadaceae</taxon>
        <taxon>Proteiniphilum</taxon>
    </lineage>
</organism>
<gene>
    <name evidence="2" type="ORF">PSM36_1566</name>
</gene>
<evidence type="ECO:0000313" key="2">
    <source>
        <dbReference type="EMBL" id="SCD20386.1"/>
    </source>
</evidence>
<evidence type="ECO:0000313" key="3">
    <source>
        <dbReference type="Proteomes" id="UP000187464"/>
    </source>
</evidence>
<feature type="chain" id="PRO_5013136793" description="Secreted protein" evidence="1">
    <location>
        <begin position="22"/>
        <end position="297"/>
    </location>
</feature>
<evidence type="ECO:0000256" key="1">
    <source>
        <dbReference type="SAM" id="SignalP"/>
    </source>
</evidence>
<keyword evidence="3" id="KW-1185">Reference proteome</keyword>
<dbReference type="SUPFAM" id="SSF56925">
    <property type="entry name" value="OMPA-like"/>
    <property type="match status" value="1"/>
</dbReference>
<protein>
    <recommendedName>
        <fullName evidence="4">Secreted protein</fullName>
    </recommendedName>
</protein>